<keyword evidence="1" id="KW-0812">Transmembrane</keyword>
<evidence type="ECO:0000313" key="6">
    <source>
        <dbReference type="Proteomes" id="UP000198424"/>
    </source>
</evidence>
<accession>A0A086AUF4</accession>
<keyword evidence="2" id="KW-0732">Signal</keyword>
<dbReference type="EMBL" id="MUGY01000001">
    <property type="protein sequence ID" value="OXA98391.1"/>
    <property type="molecule type" value="Genomic_DNA"/>
</dbReference>
<dbReference type="Proteomes" id="UP000028712">
    <property type="component" value="Unassembled WGS sequence"/>
</dbReference>
<dbReference type="RefSeq" id="WP_035617514.1">
    <property type="nucleotide sequence ID" value="NZ_JBEWQG010000004.1"/>
</dbReference>
<reference evidence="3 5" key="1">
    <citation type="submission" date="2014-07" db="EMBL/GenBank/DDBJ databases">
        <title>Genome of Flavobacterium hydatis DSM 2063.</title>
        <authorList>
            <person name="Pipes S.E."/>
            <person name="Stropko S.J."/>
            <person name="Newman J.D."/>
        </authorList>
    </citation>
    <scope>NUCLEOTIDE SEQUENCE [LARGE SCALE GENOMIC DNA]</scope>
    <source>
        <strain evidence="3 5">DSM 2063</strain>
    </source>
</reference>
<reference evidence="4 6" key="2">
    <citation type="submission" date="2016-11" db="EMBL/GenBank/DDBJ databases">
        <title>Whole genomes of Flavobacteriaceae.</title>
        <authorList>
            <person name="Stine C."/>
            <person name="Li C."/>
            <person name="Tadesse D."/>
        </authorList>
    </citation>
    <scope>NUCLEOTIDE SEQUENCE [LARGE SCALE GENOMIC DNA]</scope>
    <source>
        <strain evidence="4 6">ATCC 29551</strain>
    </source>
</reference>
<evidence type="ECO:0000313" key="3">
    <source>
        <dbReference type="EMBL" id="KFF20318.1"/>
    </source>
</evidence>
<feature type="transmembrane region" description="Helical" evidence="1">
    <location>
        <begin position="45"/>
        <end position="61"/>
    </location>
</feature>
<dbReference type="Proteomes" id="UP000198424">
    <property type="component" value="Unassembled WGS sequence"/>
</dbReference>
<evidence type="ECO:0008006" key="7">
    <source>
        <dbReference type="Google" id="ProtNLM"/>
    </source>
</evidence>
<keyword evidence="6" id="KW-1185">Reference proteome</keyword>
<dbReference type="OrthoDB" id="1377421at2"/>
<dbReference type="eggNOG" id="ENOG5030YVX">
    <property type="taxonomic scope" value="Bacteria"/>
</dbReference>
<proteinExistence type="predicted"/>
<sequence>MKIISSKFLMVFFLLFNMATALAGPPPSPPRKGPPLPPVPIDENLVLLLVGALSFGIYSIYKYKLKQKTPA</sequence>
<name>A0A086AUF4_FLAHY</name>
<protein>
    <recommendedName>
        <fullName evidence="7">Signal peptidase</fullName>
    </recommendedName>
</protein>
<keyword evidence="1" id="KW-0472">Membrane</keyword>
<evidence type="ECO:0000256" key="2">
    <source>
        <dbReference type="SAM" id="SignalP"/>
    </source>
</evidence>
<keyword evidence="1" id="KW-1133">Transmembrane helix</keyword>
<evidence type="ECO:0000256" key="1">
    <source>
        <dbReference type="SAM" id="Phobius"/>
    </source>
</evidence>
<comment type="caution">
    <text evidence="3">The sequence shown here is derived from an EMBL/GenBank/DDBJ whole genome shotgun (WGS) entry which is preliminary data.</text>
</comment>
<evidence type="ECO:0000313" key="4">
    <source>
        <dbReference type="EMBL" id="OXA98391.1"/>
    </source>
</evidence>
<feature type="signal peptide" evidence="2">
    <location>
        <begin position="1"/>
        <end position="23"/>
    </location>
</feature>
<organism evidence="3 5">
    <name type="scientific">Flavobacterium hydatis</name>
    <name type="common">Cytophaga aquatilis</name>
    <dbReference type="NCBI Taxonomy" id="991"/>
    <lineage>
        <taxon>Bacteria</taxon>
        <taxon>Pseudomonadati</taxon>
        <taxon>Bacteroidota</taxon>
        <taxon>Flavobacteriia</taxon>
        <taxon>Flavobacteriales</taxon>
        <taxon>Flavobacteriaceae</taxon>
        <taxon>Flavobacterium</taxon>
    </lineage>
</organism>
<gene>
    <name evidence="4" type="ORF">B0A62_00915</name>
    <name evidence="3" type="ORF">IW20_00740</name>
</gene>
<evidence type="ECO:0000313" key="5">
    <source>
        <dbReference type="Proteomes" id="UP000028712"/>
    </source>
</evidence>
<feature type="chain" id="PRO_5001803404" description="Signal peptidase" evidence="2">
    <location>
        <begin position="24"/>
        <end position="71"/>
    </location>
</feature>
<dbReference type="AlphaFoldDB" id="A0A086AUF4"/>
<dbReference type="EMBL" id="JPRM01000001">
    <property type="protein sequence ID" value="KFF20318.1"/>
    <property type="molecule type" value="Genomic_DNA"/>
</dbReference>